<evidence type="ECO:0000256" key="1">
    <source>
        <dbReference type="SAM" id="Phobius"/>
    </source>
</evidence>
<dbReference type="Proteomes" id="UP000274601">
    <property type="component" value="Unassembled WGS sequence"/>
</dbReference>
<keyword evidence="1" id="KW-0812">Transmembrane</keyword>
<evidence type="ECO:0000313" key="3">
    <source>
        <dbReference type="Proteomes" id="UP000274601"/>
    </source>
</evidence>
<keyword evidence="1" id="KW-1133">Transmembrane helix</keyword>
<comment type="caution">
    <text evidence="2">The sequence shown here is derived from an EMBL/GenBank/DDBJ whole genome shotgun (WGS) entry which is preliminary data.</text>
</comment>
<evidence type="ECO:0000313" key="2">
    <source>
        <dbReference type="EMBL" id="RKS79110.1"/>
    </source>
</evidence>
<sequence length="45" mass="4738">MNGYRAPARHRGPSDRYARGIVHGVIVGVGLGLVLLGLLLLVWGG</sequence>
<dbReference type="AlphaFoldDB" id="A0A495QYA7"/>
<keyword evidence="1" id="KW-0472">Membrane</keyword>
<organism evidence="2 3">
    <name type="scientific">Actinomadura pelletieri DSM 43383</name>
    <dbReference type="NCBI Taxonomy" id="1120940"/>
    <lineage>
        <taxon>Bacteria</taxon>
        <taxon>Bacillati</taxon>
        <taxon>Actinomycetota</taxon>
        <taxon>Actinomycetes</taxon>
        <taxon>Streptosporangiales</taxon>
        <taxon>Thermomonosporaceae</taxon>
        <taxon>Actinomadura</taxon>
    </lineage>
</organism>
<name>A0A495QYA7_9ACTN</name>
<protein>
    <submittedName>
        <fullName evidence="2">Uncharacterized protein</fullName>
    </submittedName>
</protein>
<dbReference type="EMBL" id="RBWU01000001">
    <property type="protein sequence ID" value="RKS79110.1"/>
    <property type="molecule type" value="Genomic_DNA"/>
</dbReference>
<dbReference type="RefSeq" id="WP_170180488.1">
    <property type="nucleotide sequence ID" value="NZ_RBWU01000001.1"/>
</dbReference>
<accession>A0A495QYA7</accession>
<proteinExistence type="predicted"/>
<reference evidence="2 3" key="1">
    <citation type="submission" date="2018-10" db="EMBL/GenBank/DDBJ databases">
        <title>Genomic Encyclopedia of Archaeal and Bacterial Type Strains, Phase II (KMG-II): from individual species to whole genera.</title>
        <authorList>
            <person name="Goeker M."/>
        </authorList>
    </citation>
    <scope>NUCLEOTIDE SEQUENCE [LARGE SCALE GENOMIC DNA]</scope>
    <source>
        <strain evidence="2 3">DSM 43383</strain>
    </source>
</reference>
<gene>
    <name evidence="2" type="ORF">BZB76_0552</name>
</gene>
<keyword evidence="3" id="KW-1185">Reference proteome</keyword>
<feature type="transmembrane region" description="Helical" evidence="1">
    <location>
        <begin position="21"/>
        <end position="43"/>
    </location>
</feature>